<evidence type="ECO:0000313" key="4">
    <source>
        <dbReference type="Proteomes" id="UP001431209"/>
    </source>
</evidence>
<keyword evidence="1" id="KW-0175">Coiled coil</keyword>
<sequence>MDSATAKQRELSVQRMLEEEEEEEGYEGEDYEETLKRNAEELFEQIKTRQLSDLNQLEKKRDELENELQERIGEIEKKNLFHKLMSNQQQQQEEQQEEEEKEITIDMLPNEPLNHKSFKFNAESIQDQISNEQAQYNHLFMEQLPTHQDKHIMNDHIDPTAHPTGIHHSTTQDLLGYYQEKLEQAHSQSPVMQECARQLKILMDK</sequence>
<dbReference type="Proteomes" id="UP001431209">
    <property type="component" value="Unassembled WGS sequence"/>
</dbReference>
<reference evidence="3 4" key="1">
    <citation type="submission" date="2024-03" db="EMBL/GenBank/DDBJ databases">
        <title>The Acrasis kona genome and developmental transcriptomes reveal deep origins of eukaryotic multicellular pathways.</title>
        <authorList>
            <person name="Sheikh S."/>
            <person name="Fu C.-J."/>
            <person name="Brown M.W."/>
            <person name="Baldauf S.L."/>
        </authorList>
    </citation>
    <scope>NUCLEOTIDE SEQUENCE [LARGE SCALE GENOMIC DNA]</scope>
    <source>
        <strain evidence="3 4">ATCC MYA-3509</strain>
    </source>
</reference>
<accession>A0AAW2ZDU7</accession>
<protein>
    <submittedName>
        <fullName evidence="3">Uncharacterized protein</fullName>
    </submittedName>
</protein>
<name>A0AAW2ZDU7_9EUKA</name>
<feature type="compositionally biased region" description="Acidic residues" evidence="2">
    <location>
        <begin position="18"/>
        <end position="32"/>
    </location>
</feature>
<proteinExistence type="predicted"/>
<feature type="coiled-coil region" evidence="1">
    <location>
        <begin position="47"/>
        <end position="102"/>
    </location>
</feature>
<gene>
    <name evidence="3" type="ORF">AKO1_015187</name>
</gene>
<keyword evidence="4" id="KW-1185">Reference proteome</keyword>
<comment type="caution">
    <text evidence="3">The sequence shown here is derived from an EMBL/GenBank/DDBJ whole genome shotgun (WGS) entry which is preliminary data.</text>
</comment>
<feature type="non-terminal residue" evidence="3">
    <location>
        <position position="205"/>
    </location>
</feature>
<evidence type="ECO:0000256" key="2">
    <source>
        <dbReference type="SAM" id="MobiDB-lite"/>
    </source>
</evidence>
<dbReference type="AlphaFoldDB" id="A0AAW2ZDU7"/>
<feature type="region of interest" description="Disordered" evidence="2">
    <location>
        <begin position="1"/>
        <end position="32"/>
    </location>
</feature>
<dbReference type="EMBL" id="JAOPGA020001386">
    <property type="protein sequence ID" value="KAL0487931.1"/>
    <property type="molecule type" value="Genomic_DNA"/>
</dbReference>
<evidence type="ECO:0000313" key="3">
    <source>
        <dbReference type="EMBL" id="KAL0487931.1"/>
    </source>
</evidence>
<organism evidence="3 4">
    <name type="scientific">Acrasis kona</name>
    <dbReference type="NCBI Taxonomy" id="1008807"/>
    <lineage>
        <taxon>Eukaryota</taxon>
        <taxon>Discoba</taxon>
        <taxon>Heterolobosea</taxon>
        <taxon>Tetramitia</taxon>
        <taxon>Eutetramitia</taxon>
        <taxon>Acrasidae</taxon>
        <taxon>Acrasis</taxon>
    </lineage>
</organism>
<evidence type="ECO:0000256" key="1">
    <source>
        <dbReference type="SAM" id="Coils"/>
    </source>
</evidence>